<evidence type="ECO:0000259" key="8">
    <source>
        <dbReference type="Pfam" id="PF01694"/>
    </source>
</evidence>
<dbReference type="SUPFAM" id="SSF144091">
    <property type="entry name" value="Rhomboid-like"/>
    <property type="match status" value="1"/>
</dbReference>
<feature type="transmembrane region" description="Helical" evidence="7">
    <location>
        <begin position="275"/>
        <end position="295"/>
    </location>
</feature>
<dbReference type="GO" id="GO:0016020">
    <property type="term" value="C:membrane"/>
    <property type="evidence" value="ECO:0007669"/>
    <property type="project" value="UniProtKB-SubCell"/>
</dbReference>
<evidence type="ECO:0000256" key="7">
    <source>
        <dbReference type="SAM" id="Phobius"/>
    </source>
</evidence>
<dbReference type="PANTHER" id="PTHR43731">
    <property type="entry name" value="RHOMBOID PROTEASE"/>
    <property type="match status" value="1"/>
</dbReference>
<sequence length="297" mass="31289">MTPEDAPSNLVEVFRSLRMPDCDQQTLILSAVGIHSWTVVRGGVFVVVVPEESAALAIRHLTEVAQEARAPVPIAKPPKLQPRAWTGSILYVLVMMAVAYAAGIDALGFDWLEAGVLHGAIPTTHEWWRVITALTLHADVGHLLSNLAFGTVFGFLASRALGGGVAWAGILIGAMMGNGLDAIVMPTEQRSLGASTAVFAALGILSAYAWSLETQSNLRWAKRLGPLIAGVILLGFLGAGGERTDVTAHVTGFFSGCLLGVALGKIPERRFDSPALQLAAGAFTIAAIAAAWLFAMR</sequence>
<organism evidence="9 10">
    <name type="scientific">Steroidobacter agaridevorans</name>
    <dbReference type="NCBI Taxonomy" id="2695856"/>
    <lineage>
        <taxon>Bacteria</taxon>
        <taxon>Pseudomonadati</taxon>
        <taxon>Pseudomonadota</taxon>
        <taxon>Gammaproteobacteria</taxon>
        <taxon>Steroidobacterales</taxon>
        <taxon>Steroidobacteraceae</taxon>
        <taxon>Steroidobacter</taxon>
    </lineage>
</organism>
<dbReference type="Gene3D" id="1.20.1540.10">
    <property type="entry name" value="Rhomboid-like"/>
    <property type="match status" value="1"/>
</dbReference>
<keyword evidence="3 7" id="KW-0812">Transmembrane</keyword>
<dbReference type="PANTHER" id="PTHR43731:SF14">
    <property type="entry name" value="PRESENILIN-ASSOCIATED RHOMBOID-LIKE PROTEIN, MITOCHONDRIAL"/>
    <property type="match status" value="1"/>
</dbReference>
<keyword evidence="5 7" id="KW-1133">Transmembrane helix</keyword>
<feature type="domain" description="Peptidase S54 rhomboid" evidence="8">
    <location>
        <begin position="125"/>
        <end position="264"/>
    </location>
</feature>
<evidence type="ECO:0000313" key="10">
    <source>
        <dbReference type="Proteomes" id="UP000445000"/>
    </source>
</evidence>
<feature type="transmembrane region" description="Helical" evidence="7">
    <location>
        <begin position="192"/>
        <end position="212"/>
    </location>
</feature>
<proteinExistence type="inferred from homology"/>
<comment type="caution">
    <text evidence="9">The sequence shown here is derived from an EMBL/GenBank/DDBJ whole genome shotgun (WGS) entry which is preliminary data.</text>
</comment>
<evidence type="ECO:0000256" key="2">
    <source>
        <dbReference type="ARBA" id="ARBA00009045"/>
    </source>
</evidence>
<gene>
    <name evidence="9" type="ORF">GCM10011487_36300</name>
</gene>
<dbReference type="InterPro" id="IPR022764">
    <property type="entry name" value="Peptidase_S54_rhomboid_dom"/>
</dbReference>
<evidence type="ECO:0000313" key="9">
    <source>
        <dbReference type="EMBL" id="GFE81630.1"/>
    </source>
</evidence>
<feature type="transmembrane region" description="Helical" evidence="7">
    <location>
        <begin position="246"/>
        <end position="263"/>
    </location>
</feature>
<accession>A0A829YEH6</accession>
<feature type="transmembrane region" description="Helical" evidence="7">
    <location>
        <begin position="89"/>
        <end position="107"/>
    </location>
</feature>
<reference evidence="10" key="1">
    <citation type="submission" date="2020-01" db="EMBL/GenBank/DDBJ databases">
        <title>'Steroidobacter agaridevorans' sp. nov., agar-degrading bacteria isolated from rhizosphere soils.</title>
        <authorList>
            <person name="Ikenaga M."/>
            <person name="Kataoka M."/>
            <person name="Murouchi A."/>
            <person name="Katsuragi S."/>
            <person name="Sakai M."/>
        </authorList>
    </citation>
    <scope>NUCLEOTIDE SEQUENCE [LARGE SCALE GENOMIC DNA]</scope>
    <source>
        <strain evidence="10">YU21-B</strain>
    </source>
</reference>
<feature type="transmembrane region" description="Helical" evidence="7">
    <location>
        <begin position="224"/>
        <end position="240"/>
    </location>
</feature>
<dbReference type="EMBL" id="BLJN01000003">
    <property type="protein sequence ID" value="GFE81630.1"/>
    <property type="molecule type" value="Genomic_DNA"/>
</dbReference>
<evidence type="ECO:0000256" key="4">
    <source>
        <dbReference type="ARBA" id="ARBA00022801"/>
    </source>
</evidence>
<keyword evidence="4" id="KW-0378">Hydrolase</keyword>
<name>A0A829YEH6_9GAMM</name>
<comment type="subcellular location">
    <subcellularLocation>
        <location evidence="1">Membrane</location>
        <topology evidence="1">Multi-pass membrane protein</topology>
    </subcellularLocation>
</comment>
<evidence type="ECO:0000256" key="1">
    <source>
        <dbReference type="ARBA" id="ARBA00004141"/>
    </source>
</evidence>
<dbReference type="Pfam" id="PF01694">
    <property type="entry name" value="Rhomboid"/>
    <property type="match status" value="1"/>
</dbReference>
<dbReference type="Proteomes" id="UP000445000">
    <property type="component" value="Unassembled WGS sequence"/>
</dbReference>
<protein>
    <recommendedName>
        <fullName evidence="8">Peptidase S54 rhomboid domain-containing protein</fullName>
    </recommendedName>
</protein>
<keyword evidence="6 7" id="KW-0472">Membrane</keyword>
<keyword evidence="10" id="KW-1185">Reference proteome</keyword>
<evidence type="ECO:0000256" key="6">
    <source>
        <dbReference type="ARBA" id="ARBA00023136"/>
    </source>
</evidence>
<evidence type="ECO:0000256" key="5">
    <source>
        <dbReference type="ARBA" id="ARBA00022989"/>
    </source>
</evidence>
<dbReference type="RefSeq" id="WP_161813250.1">
    <property type="nucleotide sequence ID" value="NZ_BLJN01000003.1"/>
</dbReference>
<dbReference type="InterPro" id="IPR050925">
    <property type="entry name" value="Rhomboid_protease_S54"/>
</dbReference>
<evidence type="ECO:0000256" key="3">
    <source>
        <dbReference type="ARBA" id="ARBA00022692"/>
    </source>
</evidence>
<dbReference type="InterPro" id="IPR035952">
    <property type="entry name" value="Rhomboid-like_sf"/>
</dbReference>
<comment type="similarity">
    <text evidence="2">Belongs to the peptidase S54 family.</text>
</comment>
<dbReference type="GO" id="GO:0004252">
    <property type="term" value="F:serine-type endopeptidase activity"/>
    <property type="evidence" value="ECO:0007669"/>
    <property type="project" value="InterPro"/>
</dbReference>
<dbReference type="AlphaFoldDB" id="A0A829YEH6"/>